<gene>
    <name evidence="5" type="ORF">FA09DRAFT_328326</name>
</gene>
<dbReference type="PROSITE" id="PS50013">
    <property type="entry name" value="CHROMO_2"/>
    <property type="match status" value="1"/>
</dbReference>
<evidence type="ECO:0000259" key="4">
    <source>
        <dbReference type="PROSITE" id="PS50013"/>
    </source>
</evidence>
<evidence type="ECO:0000313" key="5">
    <source>
        <dbReference type="EMBL" id="PWO00222.1"/>
    </source>
</evidence>
<feature type="region of interest" description="Disordered" evidence="3">
    <location>
        <begin position="1"/>
        <end position="44"/>
    </location>
</feature>
<feature type="region of interest" description="Disordered" evidence="3">
    <location>
        <begin position="109"/>
        <end position="139"/>
    </location>
</feature>
<dbReference type="Pfam" id="PF00385">
    <property type="entry name" value="Chromo"/>
    <property type="match status" value="1"/>
</dbReference>
<accession>A0A316ZFC5</accession>
<dbReference type="EMBL" id="KZ819286">
    <property type="protein sequence ID" value="PWO00222.1"/>
    <property type="molecule type" value="Genomic_DNA"/>
</dbReference>
<dbReference type="RefSeq" id="XP_025600500.1">
    <property type="nucleotide sequence ID" value="XM_025741728.1"/>
</dbReference>
<name>A0A316ZFC5_9BASI</name>
<keyword evidence="6" id="KW-1185">Reference proteome</keyword>
<feature type="compositionally biased region" description="Low complexity" evidence="3">
    <location>
        <begin position="32"/>
        <end position="41"/>
    </location>
</feature>
<feature type="domain" description="Chromo" evidence="4">
    <location>
        <begin position="49"/>
        <end position="110"/>
    </location>
</feature>
<evidence type="ECO:0000256" key="1">
    <source>
        <dbReference type="ARBA" id="ARBA00004123"/>
    </source>
</evidence>
<reference evidence="5 6" key="1">
    <citation type="journal article" date="2018" name="Mol. Biol. Evol.">
        <title>Broad Genomic Sampling Reveals a Smut Pathogenic Ancestry of the Fungal Clade Ustilaginomycotina.</title>
        <authorList>
            <person name="Kijpornyongpan T."/>
            <person name="Mondo S.J."/>
            <person name="Barry K."/>
            <person name="Sandor L."/>
            <person name="Lee J."/>
            <person name="Lipzen A."/>
            <person name="Pangilinan J."/>
            <person name="LaButti K."/>
            <person name="Hainaut M."/>
            <person name="Henrissat B."/>
            <person name="Grigoriev I.V."/>
            <person name="Spatafora J.W."/>
            <person name="Aime M.C."/>
        </authorList>
    </citation>
    <scope>NUCLEOTIDE SEQUENCE [LARGE SCALE GENOMIC DNA]</scope>
    <source>
        <strain evidence="5 6">MCA 4186</strain>
    </source>
</reference>
<evidence type="ECO:0000313" key="6">
    <source>
        <dbReference type="Proteomes" id="UP000245946"/>
    </source>
</evidence>
<dbReference type="SMART" id="SM00298">
    <property type="entry name" value="CHROMO"/>
    <property type="match status" value="1"/>
</dbReference>
<dbReference type="PANTHER" id="PTHR22812">
    <property type="entry name" value="CHROMOBOX PROTEIN"/>
    <property type="match status" value="1"/>
</dbReference>
<dbReference type="InterPro" id="IPR000953">
    <property type="entry name" value="Chromo/chromo_shadow_dom"/>
</dbReference>
<dbReference type="GO" id="GO:0005634">
    <property type="term" value="C:nucleus"/>
    <property type="evidence" value="ECO:0007669"/>
    <property type="project" value="UniProtKB-SubCell"/>
</dbReference>
<dbReference type="InterPro" id="IPR023780">
    <property type="entry name" value="Chromo_domain"/>
</dbReference>
<sequence>MASPRGRVPAAASDMASPRRTLPARSCRHAARSSSFSSWSLSEDDEDKYEVERIRDHAQLPDGTVWYHTTWKGYSVLESTWESEDAFGGGAEDVLRAFRRKRRNEVPRMRTEEELFGDNSSSSSGSDSDESVQEVPPPRATSAELSLVAALQSSGQRALAAFAHETEQRWAALPCWDHVAQVVRRETQRGDEEGHVLVRFISGEHLLLPTLRAHAMVPQQLLRYYESCLRTRPGGAPLLEAYRARVRREKERKRQARRHSRTSKKHL</sequence>
<feature type="region of interest" description="Disordered" evidence="3">
    <location>
        <begin position="247"/>
        <end position="267"/>
    </location>
</feature>
<dbReference type="InterPro" id="IPR016197">
    <property type="entry name" value="Chromo-like_dom_sf"/>
</dbReference>
<dbReference type="InterPro" id="IPR051219">
    <property type="entry name" value="Heterochromatin_chromo-domain"/>
</dbReference>
<keyword evidence="2" id="KW-0539">Nucleus</keyword>
<dbReference type="STRING" id="58919.A0A316ZFC5"/>
<protein>
    <recommendedName>
        <fullName evidence="4">Chromo domain-containing protein</fullName>
    </recommendedName>
</protein>
<dbReference type="SUPFAM" id="SSF54160">
    <property type="entry name" value="Chromo domain-like"/>
    <property type="match status" value="1"/>
</dbReference>
<evidence type="ECO:0000256" key="3">
    <source>
        <dbReference type="SAM" id="MobiDB-lite"/>
    </source>
</evidence>
<dbReference type="CDD" id="cd00024">
    <property type="entry name" value="CD_CSD"/>
    <property type="match status" value="1"/>
</dbReference>
<dbReference type="Gene3D" id="2.40.50.40">
    <property type="match status" value="1"/>
</dbReference>
<dbReference type="GeneID" id="37269272"/>
<proteinExistence type="predicted"/>
<evidence type="ECO:0000256" key="2">
    <source>
        <dbReference type="ARBA" id="ARBA00023242"/>
    </source>
</evidence>
<organism evidence="5 6">
    <name type="scientific">Tilletiopsis washingtonensis</name>
    <dbReference type="NCBI Taxonomy" id="58919"/>
    <lineage>
        <taxon>Eukaryota</taxon>
        <taxon>Fungi</taxon>
        <taxon>Dikarya</taxon>
        <taxon>Basidiomycota</taxon>
        <taxon>Ustilaginomycotina</taxon>
        <taxon>Exobasidiomycetes</taxon>
        <taxon>Entylomatales</taxon>
        <taxon>Entylomatales incertae sedis</taxon>
        <taxon>Tilletiopsis</taxon>
    </lineage>
</organism>
<dbReference type="Proteomes" id="UP000245946">
    <property type="component" value="Unassembled WGS sequence"/>
</dbReference>
<dbReference type="GO" id="GO:0006338">
    <property type="term" value="P:chromatin remodeling"/>
    <property type="evidence" value="ECO:0007669"/>
    <property type="project" value="UniProtKB-ARBA"/>
</dbReference>
<comment type="subcellular location">
    <subcellularLocation>
        <location evidence="1">Nucleus</location>
    </subcellularLocation>
</comment>
<dbReference type="AlphaFoldDB" id="A0A316ZFC5"/>